<reference evidence="1" key="1">
    <citation type="submission" date="2020-05" db="EMBL/GenBank/DDBJ databases">
        <authorList>
            <person name="Chiriac C."/>
            <person name="Salcher M."/>
            <person name="Ghai R."/>
            <person name="Kavagutti S V."/>
        </authorList>
    </citation>
    <scope>NUCLEOTIDE SEQUENCE</scope>
</reference>
<protein>
    <submittedName>
        <fullName evidence="1">Unannotated protein</fullName>
    </submittedName>
</protein>
<sequence length="89" mass="9753">MLHLECIDAPEPAPDRLRNLLLQIHPDVAECRSPGPAVQVLVRAADREVDVAFIEVDGHGAHRMAEIPQDERARVVHDPGDRGHVGEVA</sequence>
<dbReference type="AlphaFoldDB" id="A0A6J7Q518"/>
<evidence type="ECO:0000313" key="1">
    <source>
        <dbReference type="EMBL" id="CAB5012727.1"/>
    </source>
</evidence>
<gene>
    <name evidence="1" type="ORF">UFOPK4061_00951</name>
</gene>
<dbReference type="EMBL" id="CAFBPD010000159">
    <property type="protein sequence ID" value="CAB5012727.1"/>
    <property type="molecule type" value="Genomic_DNA"/>
</dbReference>
<accession>A0A6J7Q518</accession>
<organism evidence="1">
    <name type="scientific">freshwater metagenome</name>
    <dbReference type="NCBI Taxonomy" id="449393"/>
    <lineage>
        <taxon>unclassified sequences</taxon>
        <taxon>metagenomes</taxon>
        <taxon>ecological metagenomes</taxon>
    </lineage>
</organism>
<name>A0A6J7Q518_9ZZZZ</name>
<proteinExistence type="predicted"/>